<organism evidence="3 4">
    <name type="scientific">Methanomethylovorans hollandica (strain DSM 15978 / NBRC 107637 / DMS1)</name>
    <dbReference type="NCBI Taxonomy" id="867904"/>
    <lineage>
        <taxon>Archaea</taxon>
        <taxon>Methanobacteriati</taxon>
        <taxon>Methanobacteriota</taxon>
        <taxon>Stenosarchaea group</taxon>
        <taxon>Methanomicrobia</taxon>
        <taxon>Methanosarcinales</taxon>
        <taxon>Methanosarcinaceae</taxon>
        <taxon>Methanomethylovorans</taxon>
    </lineage>
</organism>
<keyword evidence="4" id="KW-1185">Reference proteome</keyword>
<name>L0KWA2_METHD</name>
<dbReference type="Gene3D" id="3.30.1380.20">
    <property type="entry name" value="Trafficking protein particle complex subunit 3"/>
    <property type="match status" value="1"/>
</dbReference>
<dbReference type="InterPro" id="IPR004096">
    <property type="entry name" value="V4R"/>
</dbReference>
<dbReference type="PANTHER" id="PTHR35090">
    <property type="entry name" value="DNA-DIRECTED RNA POLYMERASE SUBUNIT I"/>
    <property type="match status" value="1"/>
</dbReference>
<dbReference type="HOGENOM" id="CLU_1136066_0_0_2"/>
<evidence type="ECO:0000259" key="1">
    <source>
        <dbReference type="SMART" id="SM00418"/>
    </source>
</evidence>
<dbReference type="Pfam" id="PF02830">
    <property type="entry name" value="V4R"/>
    <property type="match status" value="1"/>
</dbReference>
<dbReference type="PANTHER" id="PTHR35090:SF2">
    <property type="entry name" value="ARSR FAMILY TRANSCRIPTIONAL REGULATOR"/>
    <property type="match status" value="1"/>
</dbReference>
<dbReference type="CDD" id="cd00090">
    <property type="entry name" value="HTH_ARSR"/>
    <property type="match status" value="1"/>
</dbReference>
<evidence type="ECO:0000313" key="3">
    <source>
        <dbReference type="EMBL" id="AGB49732.1"/>
    </source>
</evidence>
<feature type="domain" description="4-vinyl reductase 4VR" evidence="2">
    <location>
        <begin position="183"/>
        <end position="245"/>
    </location>
</feature>
<protein>
    <submittedName>
        <fullName evidence="3">Putative hydrocarbon binding protein (Contains V4R domain)</fullName>
    </submittedName>
</protein>
<dbReference type="InterPro" id="IPR024096">
    <property type="entry name" value="NO_sig/Golgi_transp_ligand-bd"/>
</dbReference>
<dbReference type="SUPFAM" id="SSF46785">
    <property type="entry name" value="Winged helix' DNA-binding domain"/>
    <property type="match status" value="1"/>
</dbReference>
<accession>L0KWA2</accession>
<gene>
    <name evidence="3" type="ordered locus">Metho_1532</name>
</gene>
<dbReference type="GeneID" id="14407341"/>
<dbReference type="InterPro" id="IPR011991">
    <property type="entry name" value="ArsR-like_HTH"/>
</dbReference>
<dbReference type="SMART" id="SM00418">
    <property type="entry name" value="HTH_ARSR"/>
    <property type="match status" value="1"/>
</dbReference>
<dbReference type="KEGG" id="mhz:Metho_1532"/>
<sequence length="248" mass="28179">MNDSDRTALFSNGNGFVALNSPVKIEILDFLKVSTRSFDEIVKHTGKAKSTISVHLNDLRSFGLVEEECDQNDKRRKAYHLKCEHMAHSQPPILRHYKNVLETLASPQLEKHGCFKCFFRAIQFGFDAHGINSDPIMRKIGRDIGTSISSNFTSKDIKFLVQELAEFWKRYQMGTMYLVNSEPLVIAVEKCFDYKLISTIGKNLCSFTEGIIEGTIVHSLNISCCVQEIECCGNGKERCLFIVHFLNK</sequence>
<dbReference type="InterPro" id="IPR001845">
    <property type="entry name" value="HTH_ArsR_DNA-bd_dom"/>
</dbReference>
<dbReference type="OrthoDB" id="371687at2157"/>
<dbReference type="RefSeq" id="WP_015324897.1">
    <property type="nucleotide sequence ID" value="NC_019977.1"/>
</dbReference>
<feature type="domain" description="HTH arsR-type" evidence="1">
    <location>
        <begin position="14"/>
        <end position="95"/>
    </location>
</feature>
<evidence type="ECO:0000313" key="4">
    <source>
        <dbReference type="Proteomes" id="UP000010866"/>
    </source>
</evidence>
<dbReference type="InterPro" id="IPR036388">
    <property type="entry name" value="WH-like_DNA-bd_sf"/>
</dbReference>
<dbReference type="EMBL" id="CP003362">
    <property type="protein sequence ID" value="AGB49732.1"/>
    <property type="molecule type" value="Genomic_DNA"/>
</dbReference>
<evidence type="ECO:0000259" key="2">
    <source>
        <dbReference type="SMART" id="SM00989"/>
    </source>
</evidence>
<dbReference type="SUPFAM" id="SSF111126">
    <property type="entry name" value="Ligand-binding domain in the NO signalling and Golgi transport"/>
    <property type="match status" value="1"/>
</dbReference>
<dbReference type="GO" id="GO:0003700">
    <property type="term" value="F:DNA-binding transcription factor activity"/>
    <property type="evidence" value="ECO:0007669"/>
    <property type="project" value="InterPro"/>
</dbReference>
<dbReference type="Pfam" id="PF01022">
    <property type="entry name" value="HTH_5"/>
    <property type="match status" value="1"/>
</dbReference>
<dbReference type="InterPro" id="IPR036390">
    <property type="entry name" value="WH_DNA-bd_sf"/>
</dbReference>
<dbReference type="AlphaFoldDB" id="L0KWA2"/>
<dbReference type="SMART" id="SM00989">
    <property type="entry name" value="V4R"/>
    <property type="match status" value="1"/>
</dbReference>
<dbReference type="STRING" id="867904.Metho_1532"/>
<reference evidence="4" key="1">
    <citation type="submission" date="2012-02" db="EMBL/GenBank/DDBJ databases">
        <title>Complete sequence of chromosome of Methanomethylovorans hollandica DSM 15978.</title>
        <authorList>
            <person name="Lucas S."/>
            <person name="Copeland A."/>
            <person name="Lapidus A."/>
            <person name="Glavina del Rio T."/>
            <person name="Dalin E."/>
            <person name="Tice H."/>
            <person name="Bruce D."/>
            <person name="Goodwin L."/>
            <person name="Pitluck S."/>
            <person name="Peters L."/>
            <person name="Mikhailova N."/>
            <person name="Held B."/>
            <person name="Kyrpides N."/>
            <person name="Mavromatis K."/>
            <person name="Ivanova N."/>
            <person name="Brettin T."/>
            <person name="Detter J.C."/>
            <person name="Han C."/>
            <person name="Larimer F."/>
            <person name="Land M."/>
            <person name="Hauser L."/>
            <person name="Markowitz V."/>
            <person name="Cheng J.-F."/>
            <person name="Hugenholtz P."/>
            <person name="Woyke T."/>
            <person name="Wu D."/>
            <person name="Spring S."/>
            <person name="Schroeder M."/>
            <person name="Brambilla E."/>
            <person name="Klenk H.-P."/>
            <person name="Eisen J.A."/>
        </authorList>
    </citation>
    <scope>NUCLEOTIDE SEQUENCE [LARGE SCALE GENOMIC DNA]</scope>
    <source>
        <strain evidence="4">DSM 15978 / NBRC 107637 / DMS1</strain>
    </source>
</reference>
<dbReference type="Proteomes" id="UP000010866">
    <property type="component" value="Chromosome"/>
</dbReference>
<dbReference type="Gene3D" id="1.10.10.10">
    <property type="entry name" value="Winged helix-like DNA-binding domain superfamily/Winged helix DNA-binding domain"/>
    <property type="match status" value="1"/>
</dbReference>
<proteinExistence type="predicted"/>